<feature type="chain" id="PRO_5002124805" description="Ester cyclase" evidence="1">
    <location>
        <begin position="40"/>
        <end position="195"/>
    </location>
</feature>
<dbReference type="HOGENOM" id="CLU_100997_0_0_4"/>
<keyword evidence="3" id="KW-1185">Reference proteome</keyword>
<dbReference type="Proteomes" id="UP000031838">
    <property type="component" value="Chromosome 2"/>
</dbReference>
<accession>A0A0B6S908</accession>
<feature type="signal peptide" evidence="1">
    <location>
        <begin position="1"/>
        <end position="39"/>
    </location>
</feature>
<dbReference type="SUPFAM" id="SSF54427">
    <property type="entry name" value="NTF2-like"/>
    <property type="match status" value="1"/>
</dbReference>
<gene>
    <name evidence="2" type="ORF">BGL_2c28350</name>
</gene>
<keyword evidence="1" id="KW-0732">Signal</keyword>
<dbReference type="PANTHER" id="PTHR38436">
    <property type="entry name" value="POLYKETIDE CYCLASE SNOAL-LIKE DOMAIN"/>
    <property type="match status" value="1"/>
</dbReference>
<proteinExistence type="predicted"/>
<dbReference type="AlphaFoldDB" id="A0A0B6S908"/>
<name>A0A0B6S908_BURPL</name>
<organism evidence="2 3">
    <name type="scientific">Burkholderia plantarii</name>
    <dbReference type="NCBI Taxonomy" id="41899"/>
    <lineage>
        <taxon>Bacteria</taxon>
        <taxon>Pseudomonadati</taxon>
        <taxon>Pseudomonadota</taxon>
        <taxon>Betaproteobacteria</taxon>
        <taxon>Burkholderiales</taxon>
        <taxon>Burkholderiaceae</taxon>
        <taxon>Burkholderia</taxon>
    </lineage>
</organism>
<dbReference type="InterPro" id="IPR009959">
    <property type="entry name" value="Cyclase_SnoaL-like"/>
</dbReference>
<reference evidence="2 3" key="2">
    <citation type="journal article" date="2016" name="Appl. Microbiol. Biotechnol.">
        <title>Mutations improving production and secretion of extracellular lipase by Burkholderia glumae PG1.</title>
        <authorList>
            <person name="Knapp A."/>
            <person name="Voget S."/>
            <person name="Gao R."/>
            <person name="Zaburannyi N."/>
            <person name="Krysciak D."/>
            <person name="Breuer M."/>
            <person name="Hauer B."/>
            <person name="Streit W.R."/>
            <person name="Muller R."/>
            <person name="Daniel R."/>
            <person name="Jaeger K.E."/>
        </authorList>
    </citation>
    <scope>NUCLEOTIDE SEQUENCE [LARGE SCALE GENOMIC DNA]</scope>
    <source>
        <strain evidence="2 3">PG1</strain>
    </source>
</reference>
<sequence length="195" mass="20785">MLIDSFMGRARRATASTRAAGALLAVVATALAPAVPARAEAAALVQPKQLTADRSLPARQLAEQLHAARLYDTFWSTGDEAQARAALAPDFVDRTLPPGRAQGVAGPLAASRAFHAAVPDVHCEVEQMIVAGDRVVAHLRFSGHFTGSFGAVRGRGQPVDFIATDIYRIRGGRIAENWHLEDNLTFLTQLGVVKP</sequence>
<dbReference type="PANTHER" id="PTHR38436:SF1">
    <property type="entry name" value="ESTER CYCLASE"/>
    <property type="match status" value="1"/>
</dbReference>
<dbReference type="EMBL" id="CP002581">
    <property type="protein sequence ID" value="AJK50889.1"/>
    <property type="molecule type" value="Genomic_DNA"/>
</dbReference>
<dbReference type="KEGG" id="bgp:BGL_2c28350"/>
<dbReference type="Pfam" id="PF07366">
    <property type="entry name" value="SnoaL"/>
    <property type="match status" value="1"/>
</dbReference>
<evidence type="ECO:0000313" key="2">
    <source>
        <dbReference type="EMBL" id="AJK50889.1"/>
    </source>
</evidence>
<evidence type="ECO:0008006" key="4">
    <source>
        <dbReference type="Google" id="ProtNLM"/>
    </source>
</evidence>
<dbReference type="InterPro" id="IPR032710">
    <property type="entry name" value="NTF2-like_dom_sf"/>
</dbReference>
<dbReference type="RefSeq" id="WP_404991018.1">
    <property type="nucleotide sequence ID" value="NZ_CP002581.1"/>
</dbReference>
<protein>
    <recommendedName>
        <fullName evidence="4">Ester cyclase</fullName>
    </recommendedName>
</protein>
<dbReference type="Gene3D" id="3.10.450.50">
    <property type="match status" value="1"/>
</dbReference>
<evidence type="ECO:0000313" key="3">
    <source>
        <dbReference type="Proteomes" id="UP000031838"/>
    </source>
</evidence>
<evidence type="ECO:0000256" key="1">
    <source>
        <dbReference type="SAM" id="SignalP"/>
    </source>
</evidence>
<dbReference type="GO" id="GO:0030638">
    <property type="term" value="P:polyketide metabolic process"/>
    <property type="evidence" value="ECO:0007669"/>
    <property type="project" value="InterPro"/>
</dbReference>
<reference evidence="3" key="1">
    <citation type="submission" date="2011-03" db="EMBL/GenBank/DDBJ databases">
        <authorList>
            <person name="Voget S."/>
            <person name="Streit W.R."/>
            <person name="Jaeger K.E."/>
            <person name="Daniel R."/>
        </authorList>
    </citation>
    <scope>NUCLEOTIDE SEQUENCE [LARGE SCALE GENOMIC DNA]</scope>
    <source>
        <strain evidence="3">PG1</strain>
    </source>
</reference>